<protein>
    <submittedName>
        <fullName evidence="1">Uncharacterized protein</fullName>
    </submittedName>
</protein>
<name>A0A7J8I8B6_MOLMO</name>
<dbReference type="Proteomes" id="UP000550707">
    <property type="component" value="Unassembled WGS sequence"/>
</dbReference>
<comment type="caution">
    <text evidence="1">The sequence shown here is derived from an EMBL/GenBank/DDBJ whole genome shotgun (WGS) entry which is preliminary data.</text>
</comment>
<organism evidence="1 2">
    <name type="scientific">Molossus molossus</name>
    <name type="common">Pallas' mastiff bat</name>
    <name type="synonym">Vespertilio molossus</name>
    <dbReference type="NCBI Taxonomy" id="27622"/>
    <lineage>
        <taxon>Eukaryota</taxon>
        <taxon>Metazoa</taxon>
        <taxon>Chordata</taxon>
        <taxon>Craniata</taxon>
        <taxon>Vertebrata</taxon>
        <taxon>Euteleostomi</taxon>
        <taxon>Mammalia</taxon>
        <taxon>Eutheria</taxon>
        <taxon>Laurasiatheria</taxon>
        <taxon>Chiroptera</taxon>
        <taxon>Yangochiroptera</taxon>
        <taxon>Molossidae</taxon>
        <taxon>Molossus</taxon>
    </lineage>
</organism>
<keyword evidence="2" id="KW-1185">Reference proteome</keyword>
<gene>
    <name evidence="1" type="ORF">HJG59_010631</name>
</gene>
<dbReference type="AlphaFoldDB" id="A0A7J8I8B6"/>
<proteinExistence type="predicted"/>
<evidence type="ECO:0000313" key="1">
    <source>
        <dbReference type="EMBL" id="KAF6480823.1"/>
    </source>
</evidence>
<dbReference type="EMBL" id="JACASF010000004">
    <property type="protein sequence ID" value="KAF6480823.1"/>
    <property type="molecule type" value="Genomic_DNA"/>
</dbReference>
<reference evidence="1 2" key="1">
    <citation type="journal article" date="2020" name="Nature">
        <title>Six reference-quality genomes reveal evolution of bat adaptations.</title>
        <authorList>
            <person name="Jebb D."/>
            <person name="Huang Z."/>
            <person name="Pippel M."/>
            <person name="Hughes G.M."/>
            <person name="Lavrichenko K."/>
            <person name="Devanna P."/>
            <person name="Winkler S."/>
            <person name="Jermiin L.S."/>
            <person name="Skirmuntt E.C."/>
            <person name="Katzourakis A."/>
            <person name="Burkitt-Gray L."/>
            <person name="Ray D.A."/>
            <person name="Sullivan K.A.M."/>
            <person name="Roscito J.G."/>
            <person name="Kirilenko B.M."/>
            <person name="Davalos L.M."/>
            <person name="Corthals A.P."/>
            <person name="Power M.L."/>
            <person name="Jones G."/>
            <person name="Ransome R.D."/>
            <person name="Dechmann D.K.N."/>
            <person name="Locatelli A.G."/>
            <person name="Puechmaille S.J."/>
            <person name="Fedrigo O."/>
            <person name="Jarvis E.D."/>
            <person name="Hiller M."/>
            <person name="Vernes S.C."/>
            <person name="Myers E.W."/>
            <person name="Teeling E.C."/>
        </authorList>
    </citation>
    <scope>NUCLEOTIDE SEQUENCE [LARGE SCALE GENOMIC DNA]</scope>
    <source>
        <strain evidence="1">MMolMol1</strain>
        <tissue evidence="1">Muscle</tissue>
    </source>
</reference>
<evidence type="ECO:0000313" key="2">
    <source>
        <dbReference type="Proteomes" id="UP000550707"/>
    </source>
</evidence>
<accession>A0A7J8I8B6</accession>
<sequence length="79" mass="9065">MRETFQNLISVGKIWENPDIGDQYKNQGRKLRSHLIDKICERKEGNQCGENFGLIPNPSLNKKTLSGVQPWEYSLSSKT</sequence>